<dbReference type="EMBL" id="LRBP01000001">
    <property type="protein sequence ID" value="OII75344.1"/>
    <property type="molecule type" value="Genomic_DNA"/>
</dbReference>
<keyword evidence="3" id="KW-0539">Nucleus</keyword>
<dbReference type="InterPro" id="IPR037200">
    <property type="entry name" value="Isy1_sf"/>
</dbReference>
<feature type="coiled-coil region" evidence="4">
    <location>
        <begin position="170"/>
        <end position="197"/>
    </location>
</feature>
<dbReference type="VEuPathDB" id="CryptoDB:cubi_01865"/>
<dbReference type="Proteomes" id="UP000186176">
    <property type="component" value="Unassembled WGS sequence"/>
</dbReference>
<dbReference type="AlphaFoldDB" id="A0A1J4MMB8"/>
<protein>
    <submittedName>
        <fullName evidence="5">Uncharacterized protein</fullName>
    </submittedName>
</protein>
<comment type="similarity">
    <text evidence="2">Belongs to the ISY1 family.</text>
</comment>
<dbReference type="Pfam" id="PF06246">
    <property type="entry name" value="Isy1"/>
    <property type="match status" value="1"/>
</dbReference>
<dbReference type="GeneID" id="39978656"/>
<reference evidence="5 6" key="1">
    <citation type="submission" date="2016-10" db="EMBL/GenBank/DDBJ databases">
        <title>Reductive evolution of mitochondrial metabolism and differential evolution of invasion-related proteins in Cryptosporidium.</title>
        <authorList>
            <person name="Liu S."/>
            <person name="Roellig D.M."/>
            <person name="Guo Y."/>
            <person name="Li N."/>
            <person name="Frace M.A."/>
            <person name="Tang K."/>
            <person name="Zhang L."/>
            <person name="Feng Y."/>
            <person name="Xiao L."/>
        </authorList>
    </citation>
    <scope>NUCLEOTIDE SEQUENCE [LARGE SCALE GENOMIC DNA]</scope>
    <source>
        <strain evidence="5">39726</strain>
    </source>
</reference>
<dbReference type="OrthoDB" id="1739576at2759"/>
<proteinExistence type="inferred from homology"/>
<dbReference type="InterPro" id="IPR029012">
    <property type="entry name" value="Helix_hairpin_bin_sf"/>
</dbReference>
<evidence type="ECO:0000313" key="5">
    <source>
        <dbReference type="EMBL" id="OII75344.1"/>
    </source>
</evidence>
<comment type="subcellular location">
    <subcellularLocation>
        <location evidence="1">Nucleus</location>
    </subcellularLocation>
</comment>
<evidence type="ECO:0000256" key="4">
    <source>
        <dbReference type="SAM" id="Coils"/>
    </source>
</evidence>
<comment type="caution">
    <text evidence="5">The sequence shown here is derived from an EMBL/GenBank/DDBJ whole genome shotgun (WGS) entry which is preliminary data.</text>
</comment>
<dbReference type="RefSeq" id="XP_028876351.1">
    <property type="nucleotide sequence ID" value="XM_029018877.1"/>
</dbReference>
<dbReference type="GO" id="GO:0000350">
    <property type="term" value="P:generation of catalytic spliceosome for second transesterification step"/>
    <property type="evidence" value="ECO:0007669"/>
    <property type="project" value="InterPro"/>
</dbReference>
<dbReference type="Gene3D" id="1.10.287.660">
    <property type="entry name" value="Helix hairpin bin"/>
    <property type="match status" value="1"/>
</dbReference>
<keyword evidence="4" id="KW-0175">Coiled coil</keyword>
<dbReference type="SUPFAM" id="SSF140102">
    <property type="entry name" value="ISY1 domain-like"/>
    <property type="match status" value="1"/>
</dbReference>
<evidence type="ECO:0000256" key="1">
    <source>
        <dbReference type="ARBA" id="ARBA00004123"/>
    </source>
</evidence>
<dbReference type="InterPro" id="IPR009360">
    <property type="entry name" value="Isy1"/>
</dbReference>
<name>A0A1J4MMB8_9CRYT</name>
<evidence type="ECO:0000256" key="3">
    <source>
        <dbReference type="ARBA" id="ARBA00023242"/>
    </source>
</evidence>
<accession>A0A1J4MMB8</accession>
<keyword evidence="6" id="KW-1185">Reference proteome</keyword>
<evidence type="ECO:0000313" key="6">
    <source>
        <dbReference type="Proteomes" id="UP000186176"/>
    </source>
</evidence>
<evidence type="ECO:0000256" key="2">
    <source>
        <dbReference type="ARBA" id="ARBA00007002"/>
    </source>
</evidence>
<gene>
    <name evidence="5" type="ORF">cubi_01865</name>
</gene>
<dbReference type="PANTHER" id="PTHR13021">
    <property type="entry name" value="PRE-MRNA-SPLICING FACTOR ISY1"/>
    <property type="match status" value="1"/>
</dbReference>
<sequence>MARNSEKANFMLNRWLSVKNKISKPSFEGRGRYSNTQFTNTVKECESIRFEIMEEISNFSKKLRDCVINDENEIRNLNSDINSLLKEKYKWECRIVELGGPNYRSRHNQYIESLGGISLPNSSLKIFGTAISLPEYKDLLKFNNKTEITSEPAFKLPGVISCNKYYGEMSKEEEDRIKTLEREREIEFKKKKQYIEKEISVEYLLKLINDKKKEIGASN</sequence>
<dbReference type="GO" id="GO:0005634">
    <property type="term" value="C:nucleus"/>
    <property type="evidence" value="ECO:0007669"/>
    <property type="project" value="UniProtKB-SubCell"/>
</dbReference>
<organism evidence="5 6">
    <name type="scientific">Cryptosporidium ubiquitum</name>
    <dbReference type="NCBI Taxonomy" id="857276"/>
    <lineage>
        <taxon>Eukaryota</taxon>
        <taxon>Sar</taxon>
        <taxon>Alveolata</taxon>
        <taxon>Apicomplexa</taxon>
        <taxon>Conoidasida</taxon>
        <taxon>Coccidia</taxon>
        <taxon>Eucoccidiorida</taxon>
        <taxon>Eimeriorina</taxon>
        <taxon>Cryptosporidiidae</taxon>
        <taxon>Cryptosporidium</taxon>
    </lineage>
</organism>